<dbReference type="InterPro" id="IPR023606">
    <property type="entry name" value="CoA-Trfase_III_dom_1_sf"/>
</dbReference>
<accession>A0A2R7Y757</accession>
<name>A0A2R7Y757_9CREN</name>
<dbReference type="Proteomes" id="UP000244093">
    <property type="component" value="Unassembled WGS sequence"/>
</dbReference>
<proteinExistence type="predicted"/>
<dbReference type="Gene3D" id="3.40.50.10540">
    <property type="entry name" value="Crotonobetainyl-coa:carnitine coa-transferase, domain 1"/>
    <property type="match status" value="1"/>
</dbReference>
<organism evidence="1 2">
    <name type="scientific">Zestosphaera tikiterensis</name>
    <dbReference type="NCBI Taxonomy" id="1973259"/>
    <lineage>
        <taxon>Archaea</taxon>
        <taxon>Thermoproteota</taxon>
        <taxon>Thermoprotei</taxon>
        <taxon>Desulfurococcales</taxon>
        <taxon>Desulfurococcaceae</taxon>
        <taxon>Zestosphaera</taxon>
    </lineage>
</organism>
<sequence>MSSEEIPSKVMKMEKKKAPLLVPEFGPLKGIVVPKFSKTPGKVWRGFPALGQGTETILKKLLDYSDEEIKMFKEKKII</sequence>
<gene>
    <name evidence="1" type="ORF">B7O98_01550</name>
</gene>
<dbReference type="AlphaFoldDB" id="A0A2R7Y757"/>
<reference evidence="1 2" key="1">
    <citation type="journal article" date="2018" name="Syst. Appl. Microbiol.">
        <title>A new symbiotic nanoarchaeote (Candidatus Nanoclepta minutus) and its host (Zestosphaera tikiterensis gen. nov., sp. nov.) from a New Zealand hot spring.</title>
        <authorList>
            <person name="St John E."/>
            <person name="Liu Y."/>
            <person name="Podar M."/>
            <person name="Stott M.B."/>
            <person name="Meneghin J."/>
            <person name="Chen Z."/>
            <person name="Lagutin K."/>
            <person name="Mitchell K."/>
            <person name="Reysenbach A.L."/>
        </authorList>
    </citation>
    <scope>NUCLEOTIDE SEQUENCE [LARGE SCALE GENOMIC DNA]</scope>
    <source>
        <strain evidence="1">NZ3</strain>
    </source>
</reference>
<protein>
    <recommendedName>
        <fullName evidence="3">CoA transferase</fullName>
    </recommendedName>
</protein>
<evidence type="ECO:0000313" key="2">
    <source>
        <dbReference type="Proteomes" id="UP000244093"/>
    </source>
</evidence>
<comment type="caution">
    <text evidence="1">The sequence shown here is derived from an EMBL/GenBank/DDBJ whole genome shotgun (WGS) entry which is preliminary data.</text>
</comment>
<evidence type="ECO:0008006" key="3">
    <source>
        <dbReference type="Google" id="ProtNLM"/>
    </source>
</evidence>
<evidence type="ECO:0000313" key="1">
    <source>
        <dbReference type="EMBL" id="PUA33149.1"/>
    </source>
</evidence>
<dbReference type="SUPFAM" id="SSF89796">
    <property type="entry name" value="CoA-transferase family III (CaiB/BaiF)"/>
    <property type="match status" value="1"/>
</dbReference>
<dbReference type="EMBL" id="NBVN01000002">
    <property type="protein sequence ID" value="PUA33149.1"/>
    <property type="molecule type" value="Genomic_DNA"/>
</dbReference>